<comment type="caution">
    <text evidence="2">The sequence shown here is derived from an EMBL/GenBank/DDBJ whole genome shotgun (WGS) entry which is preliminary data.</text>
</comment>
<keyword evidence="3" id="KW-1185">Reference proteome</keyword>
<protein>
    <submittedName>
        <fullName evidence="2">Uncharacterized protein</fullName>
    </submittedName>
</protein>
<evidence type="ECO:0000313" key="3">
    <source>
        <dbReference type="Proteomes" id="UP000585050"/>
    </source>
</evidence>
<dbReference type="Proteomes" id="UP000585050">
    <property type="component" value="Unassembled WGS sequence"/>
</dbReference>
<reference evidence="2 3" key="1">
    <citation type="submission" date="2020-04" db="EMBL/GenBank/DDBJ databases">
        <title>Flammeovirga sp. SR4, a novel species isolated from seawater.</title>
        <authorList>
            <person name="Wang X."/>
        </authorList>
    </citation>
    <scope>NUCLEOTIDE SEQUENCE [LARGE SCALE GENOMIC DNA]</scope>
    <source>
        <strain evidence="2 3">SR4</strain>
    </source>
</reference>
<dbReference type="EMBL" id="JABAIL010000016">
    <property type="protein sequence ID" value="NLR94886.1"/>
    <property type="molecule type" value="Genomic_DNA"/>
</dbReference>
<evidence type="ECO:0000313" key="2">
    <source>
        <dbReference type="EMBL" id="NLR94886.1"/>
    </source>
</evidence>
<proteinExistence type="predicted"/>
<gene>
    <name evidence="2" type="ORF">HGP29_27015</name>
</gene>
<evidence type="ECO:0000256" key="1">
    <source>
        <dbReference type="SAM" id="MobiDB-lite"/>
    </source>
</evidence>
<name>A0A7X8SR56_9BACT</name>
<accession>A0A7X8SR56</accession>
<organism evidence="2 3">
    <name type="scientific">Flammeovirga agarivorans</name>
    <dbReference type="NCBI Taxonomy" id="2726742"/>
    <lineage>
        <taxon>Bacteria</taxon>
        <taxon>Pseudomonadati</taxon>
        <taxon>Bacteroidota</taxon>
        <taxon>Cytophagia</taxon>
        <taxon>Cytophagales</taxon>
        <taxon>Flammeovirgaceae</taxon>
        <taxon>Flammeovirga</taxon>
    </lineage>
</organism>
<sequence>MRNEYDAASSLAAKVKADGKKTSGAFVNNVKAPLGNQHMMENSIKPEASSRLNAQLRNPNVHYPNTEYHK</sequence>
<dbReference type="RefSeq" id="WP_168885596.1">
    <property type="nucleotide sequence ID" value="NZ_JABAIL010000016.1"/>
</dbReference>
<dbReference type="AlphaFoldDB" id="A0A7X8SR56"/>
<feature type="region of interest" description="Disordered" evidence="1">
    <location>
        <begin position="47"/>
        <end position="70"/>
    </location>
</feature>